<evidence type="ECO:0000313" key="6">
    <source>
        <dbReference type="EMBL" id="HET97565.1"/>
    </source>
</evidence>
<dbReference type="CDD" id="cd01734">
    <property type="entry name" value="YlxS_C"/>
    <property type="match status" value="1"/>
</dbReference>
<feature type="domain" description="Ribosome maturation factor RimP C-terminal" evidence="5">
    <location>
        <begin position="90"/>
        <end position="155"/>
    </location>
</feature>
<dbReference type="SUPFAM" id="SSF74942">
    <property type="entry name" value="YhbC-like, C-terminal domain"/>
    <property type="match status" value="1"/>
</dbReference>
<evidence type="ECO:0000256" key="2">
    <source>
        <dbReference type="ARBA" id="ARBA00022517"/>
    </source>
</evidence>
<dbReference type="InterPro" id="IPR028998">
    <property type="entry name" value="RimP_C"/>
</dbReference>
<dbReference type="FunFam" id="3.30.300.70:FF:000001">
    <property type="entry name" value="Ribosome maturation factor RimP"/>
    <property type="match status" value="1"/>
</dbReference>
<dbReference type="InterPro" id="IPR028989">
    <property type="entry name" value="RimP_N"/>
</dbReference>
<accession>A0A7C2TJ07</accession>
<dbReference type="PANTHER" id="PTHR33867:SF1">
    <property type="entry name" value="RIBOSOME MATURATION FACTOR RIMP"/>
    <property type="match status" value="1"/>
</dbReference>
<protein>
    <recommendedName>
        <fullName evidence="3">Ribosome maturation factor RimP</fullName>
    </recommendedName>
</protein>
<dbReference type="EMBL" id="DSDS01000056">
    <property type="protein sequence ID" value="HET97565.1"/>
    <property type="molecule type" value="Genomic_DNA"/>
</dbReference>
<name>A0A7C2TJ07_9BACT</name>
<dbReference type="Gene3D" id="2.30.30.180">
    <property type="entry name" value="Ribosome maturation factor RimP, C-terminal domain"/>
    <property type="match status" value="1"/>
</dbReference>
<comment type="caution">
    <text evidence="6">The sequence shown here is derived from an EMBL/GenBank/DDBJ whole genome shotgun (WGS) entry which is preliminary data.</text>
</comment>
<dbReference type="AlphaFoldDB" id="A0A7C2TJ07"/>
<dbReference type="InterPro" id="IPR035956">
    <property type="entry name" value="RimP_N_sf"/>
</dbReference>
<dbReference type="HAMAP" id="MF_01077">
    <property type="entry name" value="RimP"/>
    <property type="match status" value="1"/>
</dbReference>
<sequence length="155" mass="17430">MATGNPALIKRLTDLLEPVVADYGLELAELQFRREAPGWVLRLVLDGEHGVGIDECARVSREVSHLLEVEDPIEQPFHLEVSSPGLDRPLKRERDYQRCRGKKAKIVCRQPLDEQTVFIGELGELLDGVVTITTESGPTAIPLENIRRARLVVEW</sequence>
<dbReference type="Pfam" id="PF02576">
    <property type="entry name" value="RimP_N"/>
    <property type="match status" value="1"/>
</dbReference>
<comment type="similarity">
    <text evidence="3">Belongs to the RimP family.</text>
</comment>
<dbReference type="SUPFAM" id="SSF75420">
    <property type="entry name" value="YhbC-like, N-terminal domain"/>
    <property type="match status" value="1"/>
</dbReference>
<dbReference type="GO" id="GO:0000028">
    <property type="term" value="P:ribosomal small subunit assembly"/>
    <property type="evidence" value="ECO:0007669"/>
    <property type="project" value="TreeGrafter"/>
</dbReference>
<feature type="domain" description="Ribosome maturation factor RimP N-terminal" evidence="4">
    <location>
        <begin position="15"/>
        <end position="87"/>
    </location>
</feature>
<dbReference type="Gene3D" id="3.30.300.70">
    <property type="entry name" value="RimP-like superfamily, N-terminal"/>
    <property type="match status" value="1"/>
</dbReference>
<comment type="subcellular location">
    <subcellularLocation>
        <location evidence="3">Cytoplasm</location>
    </subcellularLocation>
</comment>
<dbReference type="GO" id="GO:0006412">
    <property type="term" value="P:translation"/>
    <property type="evidence" value="ECO:0007669"/>
    <property type="project" value="TreeGrafter"/>
</dbReference>
<dbReference type="PANTHER" id="PTHR33867">
    <property type="entry name" value="RIBOSOME MATURATION FACTOR RIMP"/>
    <property type="match status" value="1"/>
</dbReference>
<dbReference type="InterPro" id="IPR036847">
    <property type="entry name" value="RimP_C_sf"/>
</dbReference>
<gene>
    <name evidence="3" type="primary">rimP</name>
    <name evidence="6" type="ORF">ENN98_02475</name>
</gene>
<dbReference type="Pfam" id="PF17384">
    <property type="entry name" value="DUF150_C"/>
    <property type="match status" value="1"/>
</dbReference>
<proteinExistence type="inferred from homology"/>
<organism evidence="6">
    <name type="scientific">Desulfurivibrio alkaliphilus</name>
    <dbReference type="NCBI Taxonomy" id="427923"/>
    <lineage>
        <taxon>Bacteria</taxon>
        <taxon>Pseudomonadati</taxon>
        <taxon>Thermodesulfobacteriota</taxon>
        <taxon>Desulfobulbia</taxon>
        <taxon>Desulfobulbales</taxon>
        <taxon>Desulfobulbaceae</taxon>
        <taxon>Desulfurivibrio</taxon>
    </lineage>
</organism>
<evidence type="ECO:0000256" key="3">
    <source>
        <dbReference type="HAMAP-Rule" id="MF_01077"/>
    </source>
</evidence>
<dbReference type="InterPro" id="IPR003728">
    <property type="entry name" value="Ribosome_maturation_RimP"/>
</dbReference>
<keyword evidence="1 3" id="KW-0963">Cytoplasm</keyword>
<dbReference type="GO" id="GO:0005829">
    <property type="term" value="C:cytosol"/>
    <property type="evidence" value="ECO:0007669"/>
    <property type="project" value="TreeGrafter"/>
</dbReference>
<evidence type="ECO:0000259" key="5">
    <source>
        <dbReference type="Pfam" id="PF17384"/>
    </source>
</evidence>
<dbReference type="Proteomes" id="UP000885986">
    <property type="component" value="Unassembled WGS sequence"/>
</dbReference>
<evidence type="ECO:0000256" key="1">
    <source>
        <dbReference type="ARBA" id="ARBA00022490"/>
    </source>
</evidence>
<comment type="function">
    <text evidence="3">Required for maturation of 30S ribosomal subunits.</text>
</comment>
<keyword evidence="2 3" id="KW-0690">Ribosome biogenesis</keyword>
<evidence type="ECO:0000259" key="4">
    <source>
        <dbReference type="Pfam" id="PF02576"/>
    </source>
</evidence>
<reference evidence="6" key="1">
    <citation type="journal article" date="2020" name="mSystems">
        <title>Genome- and Community-Level Interaction Insights into Carbon Utilization and Element Cycling Functions of Hydrothermarchaeota in Hydrothermal Sediment.</title>
        <authorList>
            <person name="Zhou Z."/>
            <person name="Liu Y."/>
            <person name="Xu W."/>
            <person name="Pan J."/>
            <person name="Luo Z.H."/>
            <person name="Li M."/>
        </authorList>
    </citation>
    <scope>NUCLEOTIDE SEQUENCE [LARGE SCALE GENOMIC DNA]</scope>
    <source>
        <strain evidence="6">SpSt-1224</strain>
    </source>
</reference>